<accession>A0ABZ0W176</accession>
<evidence type="ECO:0000313" key="2">
    <source>
        <dbReference type="Proteomes" id="UP001325680"/>
    </source>
</evidence>
<keyword evidence="2" id="KW-1185">Reference proteome</keyword>
<evidence type="ECO:0000313" key="1">
    <source>
        <dbReference type="EMBL" id="WQD37010.1"/>
    </source>
</evidence>
<sequence>MIRTLLLLSIVMLANLARGQESRASELYKTLKNRDSLIFEVGFNQCNLSPYDTLVSEDLEFYHDKGGPSYGKAAFIATVQKNICNGNFKPKRELADSSLKVFPMYNNNVLYGAIQEGVHLFYIKEANGWKHTSTAAFIHLWLLHGGRWKLKRVLSYDHR</sequence>
<dbReference type="SUPFAM" id="SSF54427">
    <property type="entry name" value="NTF2-like"/>
    <property type="match status" value="1"/>
</dbReference>
<reference evidence="1 2" key="1">
    <citation type="submission" date="2023-12" db="EMBL/GenBank/DDBJ databases">
        <title>Genome sequencing and assembly of bacterial species from a model synthetic community.</title>
        <authorList>
            <person name="Hogle S.L."/>
        </authorList>
    </citation>
    <scope>NUCLEOTIDE SEQUENCE [LARGE SCALE GENOMIC DNA]</scope>
    <source>
        <strain evidence="1 2">HAMBI_3031</strain>
    </source>
</reference>
<dbReference type="InterPro" id="IPR032710">
    <property type="entry name" value="NTF2-like_dom_sf"/>
</dbReference>
<dbReference type="Proteomes" id="UP001325680">
    <property type="component" value="Chromosome"/>
</dbReference>
<dbReference type="EMBL" id="CP139960">
    <property type="protein sequence ID" value="WQD37010.1"/>
    <property type="molecule type" value="Genomic_DNA"/>
</dbReference>
<proteinExistence type="predicted"/>
<protein>
    <submittedName>
        <fullName evidence="1">Nuclear transport factor 2 family protein</fullName>
    </submittedName>
</protein>
<dbReference type="RefSeq" id="WP_114791894.1">
    <property type="nucleotide sequence ID" value="NZ_CP139960.1"/>
</dbReference>
<name>A0ABZ0W176_9BACT</name>
<gene>
    <name evidence="1" type="ORF">U0035_15160</name>
</gene>
<organism evidence="1 2">
    <name type="scientific">Niabella yanshanensis</name>
    <dbReference type="NCBI Taxonomy" id="577386"/>
    <lineage>
        <taxon>Bacteria</taxon>
        <taxon>Pseudomonadati</taxon>
        <taxon>Bacteroidota</taxon>
        <taxon>Chitinophagia</taxon>
        <taxon>Chitinophagales</taxon>
        <taxon>Chitinophagaceae</taxon>
        <taxon>Niabella</taxon>
    </lineage>
</organism>